<sequence>MGAVRTRLAESRDRDALIEFIRDHWSARHVFVSDPDVFDWQYRQADGRINMMMAEDVAEDGHATVLGVLGFIPTGRFDPDLGDADILLALWKVREDIAPPGLGLRLLKAIQAQLKPRMIGAIGITDAVGPIYRALGYTLDRLSQAAIVNPAFKGRTRLAQGVPEAAFAKGAVDTTRSLCKLDPQRDSDVVAVLAGRCCPQKSWAYIRERYIDHPWYDYDLRFVLHDGRPEALLVWRSVEAEGARILRIVDSIGSTGWLPSGTALLRPVLTEAAAEYIDIMGCGLSAENLQAGGFISPEWCDGLILPNYFAPFEAKNIRIALSWKRFDGAAGADAMCLFRADSDQDRPNQPLPRRTAGSGQAAV</sequence>
<name>A0A1C7NU65_9HYPH</name>
<dbReference type="STRING" id="1612624.ADU59_27380"/>
<accession>A0A1C7NU65</accession>
<evidence type="ECO:0000256" key="1">
    <source>
        <dbReference type="SAM" id="MobiDB-lite"/>
    </source>
</evidence>
<dbReference type="AlphaFoldDB" id="A0A1C7NU65"/>
<evidence type="ECO:0000313" key="2">
    <source>
        <dbReference type="EMBL" id="OBZ92226.1"/>
    </source>
</evidence>
<evidence type="ECO:0008006" key="4">
    <source>
        <dbReference type="Google" id="ProtNLM"/>
    </source>
</evidence>
<keyword evidence="3" id="KW-1185">Reference proteome</keyword>
<comment type="caution">
    <text evidence="2">The sequence shown here is derived from an EMBL/GenBank/DDBJ whole genome shotgun (WGS) entry which is preliminary data.</text>
</comment>
<organism evidence="2 3">
    <name type="scientific">Pararhizobium polonicum</name>
    <dbReference type="NCBI Taxonomy" id="1612624"/>
    <lineage>
        <taxon>Bacteria</taxon>
        <taxon>Pseudomonadati</taxon>
        <taxon>Pseudomonadota</taxon>
        <taxon>Alphaproteobacteria</taxon>
        <taxon>Hyphomicrobiales</taxon>
        <taxon>Rhizobiaceae</taxon>
        <taxon>Rhizobium/Agrobacterium group</taxon>
        <taxon>Pararhizobium</taxon>
    </lineage>
</organism>
<proteinExistence type="predicted"/>
<gene>
    <name evidence="2" type="ORF">ADU59_27380</name>
</gene>
<dbReference type="RefSeq" id="WP_068958645.1">
    <property type="nucleotide sequence ID" value="NZ_LGLV01000021.1"/>
</dbReference>
<dbReference type="Proteomes" id="UP000093111">
    <property type="component" value="Unassembled WGS sequence"/>
</dbReference>
<evidence type="ECO:0000313" key="3">
    <source>
        <dbReference type="Proteomes" id="UP000093111"/>
    </source>
</evidence>
<reference evidence="2 3" key="1">
    <citation type="journal article" date="2016" name="Syst. Appl. Microbiol.">
        <title>Pararhizobium polonicum sp. nov. isolated from tumors on stone fruit rootstocks.</title>
        <authorList>
            <person name="Pulawska J."/>
            <person name="Kuzmanovic N."/>
            <person name="Willems A."/>
            <person name="Pothier J.F."/>
        </authorList>
    </citation>
    <scope>NUCLEOTIDE SEQUENCE [LARGE SCALE GENOMIC DNA]</scope>
    <source>
        <strain evidence="2 3">F5.1</strain>
    </source>
</reference>
<dbReference type="OrthoDB" id="5570877at2"/>
<feature type="region of interest" description="Disordered" evidence="1">
    <location>
        <begin position="342"/>
        <end position="363"/>
    </location>
</feature>
<dbReference type="EMBL" id="LGLV01000021">
    <property type="protein sequence ID" value="OBZ92226.1"/>
    <property type="molecule type" value="Genomic_DNA"/>
</dbReference>
<protein>
    <recommendedName>
        <fullName evidence="4">N-acetyltransferase domain-containing protein</fullName>
    </recommendedName>
</protein>